<gene>
    <name evidence="2" type="ORF">PGLA1383_LOCUS25379</name>
</gene>
<protein>
    <submittedName>
        <fullName evidence="2">Uncharacterized protein</fullName>
    </submittedName>
</protein>
<comment type="caution">
    <text evidence="2">The sequence shown here is derived from an EMBL/GenBank/DDBJ whole genome shotgun (WGS) entry which is preliminary data.</text>
</comment>
<dbReference type="OrthoDB" id="5835829at2759"/>
<dbReference type="GO" id="GO:0008194">
    <property type="term" value="F:UDP-glycosyltransferase activity"/>
    <property type="evidence" value="ECO:0007669"/>
    <property type="project" value="InterPro"/>
</dbReference>
<evidence type="ECO:0000313" key="3">
    <source>
        <dbReference type="Proteomes" id="UP000654075"/>
    </source>
</evidence>
<dbReference type="AlphaFoldDB" id="A0A813F1P7"/>
<dbReference type="CDD" id="cd03784">
    <property type="entry name" value="GT1_Gtf-like"/>
    <property type="match status" value="1"/>
</dbReference>
<proteinExistence type="predicted"/>
<evidence type="ECO:0000313" key="2">
    <source>
        <dbReference type="EMBL" id="CAE8607441.1"/>
    </source>
</evidence>
<organism evidence="2 3">
    <name type="scientific">Polarella glacialis</name>
    <name type="common">Dinoflagellate</name>
    <dbReference type="NCBI Taxonomy" id="89957"/>
    <lineage>
        <taxon>Eukaryota</taxon>
        <taxon>Sar</taxon>
        <taxon>Alveolata</taxon>
        <taxon>Dinophyceae</taxon>
        <taxon>Suessiales</taxon>
        <taxon>Suessiaceae</taxon>
        <taxon>Polarella</taxon>
    </lineage>
</organism>
<dbReference type="Gene3D" id="3.40.50.2000">
    <property type="entry name" value="Glycogen Phosphorylase B"/>
    <property type="match status" value="2"/>
</dbReference>
<dbReference type="PANTHER" id="PTHR48050:SF13">
    <property type="entry name" value="STEROL 3-BETA-GLUCOSYLTRANSFERASE UGT80A2"/>
    <property type="match status" value="1"/>
</dbReference>
<dbReference type="EMBL" id="CAJNNV010021558">
    <property type="protein sequence ID" value="CAE8607441.1"/>
    <property type="molecule type" value="Genomic_DNA"/>
</dbReference>
<name>A0A813F1P7_POLGL</name>
<dbReference type="InterPro" id="IPR002213">
    <property type="entry name" value="UDP_glucos_trans"/>
</dbReference>
<dbReference type="PANTHER" id="PTHR48050">
    <property type="entry name" value="STEROL 3-BETA-GLUCOSYLTRANSFERASE"/>
    <property type="match status" value="1"/>
</dbReference>
<keyword evidence="1" id="KW-0808">Transferase</keyword>
<dbReference type="SUPFAM" id="SSF53756">
    <property type="entry name" value="UDP-Glycosyltransferase/glycogen phosphorylase"/>
    <property type="match status" value="1"/>
</dbReference>
<dbReference type="Proteomes" id="UP000654075">
    <property type="component" value="Unassembled WGS sequence"/>
</dbReference>
<sequence>MSGVSACKEARPKQHIVFMNIAATGHMNPTLPLVSELCSRGCRVSYFVEDSMREVVEAAGATWHSFQYPDSDFTGIMRNPSDFASLSPSTLAGLGIPEGASLKEYGFPFSMIYNAQLVLPSLLDSLRSLDPAPGAIVYDPFLACARVAAHVLGVPAISLFVMPGPGVLSGGSDAMAQAEAKPWVQRPRRWIQEKYGLDLLATGGLMEFYSPVENLVTTIDSLFMPATSQRQVRLFGRFPFRCVGVMADEKVRIENAGRGSDRPKCGSDYIQASSSNEVLEQLREARASGKRIVFISLGTVATGRMWTIPLGHMAEQNDAGRPEGARGLPEYSGKELCQQVYRSCFEALGGDRDILALLATGLCDDALEGLLPPVPSNFLVVPSVPQLEVLKLCDAFVTHGGANSMHEALSFGVPLAVVPIFGDQPFNADSVARCGAGVSFRNPLRTLNSSSLRSAVQSLLQLETGDGSIGSNPYRSAALAVSKQLADAGGAPAAAKAVLDAVRDHLEIHGTVTSTRSRYDA</sequence>
<dbReference type="Pfam" id="PF00201">
    <property type="entry name" value="UDPGT"/>
    <property type="match status" value="1"/>
</dbReference>
<evidence type="ECO:0000256" key="1">
    <source>
        <dbReference type="ARBA" id="ARBA00022679"/>
    </source>
</evidence>
<accession>A0A813F1P7</accession>
<keyword evidence="3" id="KW-1185">Reference proteome</keyword>
<reference evidence="2" key="1">
    <citation type="submission" date="2021-02" db="EMBL/GenBank/DDBJ databases">
        <authorList>
            <person name="Dougan E. K."/>
            <person name="Rhodes N."/>
            <person name="Thang M."/>
            <person name="Chan C."/>
        </authorList>
    </citation>
    <scope>NUCLEOTIDE SEQUENCE</scope>
</reference>
<dbReference type="InterPro" id="IPR050426">
    <property type="entry name" value="Glycosyltransferase_28"/>
</dbReference>